<dbReference type="CDD" id="cd14752">
    <property type="entry name" value="GH31_N"/>
    <property type="match status" value="1"/>
</dbReference>
<evidence type="ECO:0000313" key="5">
    <source>
        <dbReference type="EMBL" id="CAD7222506.1"/>
    </source>
</evidence>
<dbReference type="SUPFAM" id="SSF51011">
    <property type="entry name" value="Glycosyl hydrolase domain"/>
    <property type="match status" value="1"/>
</dbReference>
<dbReference type="PANTHER" id="PTHR46959:SF2">
    <property type="entry name" value="SULFOQUINOVOSIDASE"/>
    <property type="match status" value="1"/>
</dbReference>
<evidence type="ECO:0000256" key="1">
    <source>
        <dbReference type="ARBA" id="ARBA00007806"/>
    </source>
</evidence>
<dbReference type="Pfam" id="PF21365">
    <property type="entry name" value="Glyco_hydro_31_3rd"/>
    <property type="match status" value="1"/>
</dbReference>
<dbReference type="PANTHER" id="PTHR46959">
    <property type="entry name" value="SULFOQUINOVOSIDASE"/>
    <property type="match status" value="1"/>
</dbReference>
<dbReference type="GO" id="GO:0090599">
    <property type="term" value="F:alpha-glucosidase activity"/>
    <property type="evidence" value="ECO:0007669"/>
    <property type="project" value="UniProtKB-ARBA"/>
</dbReference>
<dbReference type="GO" id="GO:0005975">
    <property type="term" value="P:carbohydrate metabolic process"/>
    <property type="evidence" value="ECO:0007669"/>
    <property type="project" value="InterPro"/>
</dbReference>
<feature type="domain" description="Glycosyl hydrolase family 31 C-terminal" evidence="4">
    <location>
        <begin position="559"/>
        <end position="640"/>
    </location>
</feature>
<dbReference type="Gene3D" id="3.20.20.80">
    <property type="entry name" value="Glycosidases"/>
    <property type="match status" value="2"/>
</dbReference>
<gene>
    <name evidence="5" type="ORF">CTOB1V02_LOCUS508</name>
</gene>
<accession>A0A7R8W1G4</accession>
<evidence type="ECO:0000259" key="4">
    <source>
        <dbReference type="Pfam" id="PF21365"/>
    </source>
</evidence>
<feature type="domain" description="Glycoside hydrolase family 31 TIM barrel" evidence="3">
    <location>
        <begin position="288"/>
        <end position="500"/>
    </location>
</feature>
<reference evidence="5" key="1">
    <citation type="submission" date="2020-11" db="EMBL/GenBank/DDBJ databases">
        <authorList>
            <person name="Tran Van P."/>
        </authorList>
    </citation>
    <scope>NUCLEOTIDE SEQUENCE</scope>
</reference>
<dbReference type="SUPFAM" id="SSF51445">
    <property type="entry name" value="(Trans)glycosidases"/>
    <property type="match status" value="1"/>
</dbReference>
<dbReference type="InterPro" id="IPR052990">
    <property type="entry name" value="Sulfoquinovosidase_GH31"/>
</dbReference>
<dbReference type="Pfam" id="PF01055">
    <property type="entry name" value="Glyco_hydro_31_2nd"/>
    <property type="match status" value="1"/>
</dbReference>
<protein>
    <submittedName>
        <fullName evidence="5">Uncharacterized protein</fullName>
    </submittedName>
</protein>
<dbReference type="EMBL" id="OB660066">
    <property type="protein sequence ID" value="CAD7222506.1"/>
    <property type="molecule type" value="Genomic_DNA"/>
</dbReference>
<keyword evidence="2" id="KW-0326">Glycosidase</keyword>
<proteinExistence type="inferred from homology"/>
<dbReference type="GO" id="GO:0030246">
    <property type="term" value="F:carbohydrate binding"/>
    <property type="evidence" value="ECO:0007669"/>
    <property type="project" value="InterPro"/>
</dbReference>
<dbReference type="Gene3D" id="2.60.40.1760">
    <property type="entry name" value="glycosyl hydrolase (family 31)"/>
    <property type="match status" value="1"/>
</dbReference>
<dbReference type="InterPro" id="IPR017853">
    <property type="entry name" value="GH"/>
</dbReference>
<dbReference type="InterPro" id="IPR011013">
    <property type="entry name" value="Gal_mutarotase_sf_dom"/>
</dbReference>
<dbReference type="SUPFAM" id="SSF74650">
    <property type="entry name" value="Galactose mutarotase-like"/>
    <property type="match status" value="1"/>
</dbReference>
<evidence type="ECO:0000256" key="2">
    <source>
        <dbReference type="RuleBase" id="RU361185"/>
    </source>
</evidence>
<keyword evidence="2" id="KW-0378">Hydrolase</keyword>
<dbReference type="OrthoDB" id="1334205at2759"/>
<dbReference type="InterPro" id="IPR048395">
    <property type="entry name" value="Glyco_hydro_31_C"/>
</dbReference>
<organism evidence="5">
    <name type="scientific">Cyprideis torosa</name>
    <dbReference type="NCBI Taxonomy" id="163714"/>
    <lineage>
        <taxon>Eukaryota</taxon>
        <taxon>Metazoa</taxon>
        <taxon>Ecdysozoa</taxon>
        <taxon>Arthropoda</taxon>
        <taxon>Crustacea</taxon>
        <taxon>Oligostraca</taxon>
        <taxon>Ostracoda</taxon>
        <taxon>Podocopa</taxon>
        <taxon>Podocopida</taxon>
        <taxon>Cytherocopina</taxon>
        <taxon>Cytheroidea</taxon>
        <taxon>Cytherideidae</taxon>
        <taxon>Cyprideis</taxon>
    </lineage>
</organism>
<sequence length="664" mass="74273">MGDSLLAALWIFGFVTQGTWSAEFSFIYEEVSGDLDVFLDGVQLLSHTVSSPAISLVDHAVSFEENIGNWLVSDEIRDRKPLLQWDIEENGGVTALNFFNVITTDTVRLLFASENSSLSVEVIVSEYNALTLHLFATAEEKVFGGGEQFSYLNLRGRAFPIWVREGGIGRGSSISSIVNETEAGAAGDYHTTYFPSAFYATTRGLTVRETTSDHDYLVLDFSDPTYHEIYVFREQNTSNVLSLSFTTSPEGSIKEALKGFWAESASQKWRQGIPEWVSDGLIISVQRGTEEMLRIANLCVDNGIPVAAMWIQDWSGRVVTSLGSRVFWNWRWNSTWYSELDTVIPQLQEELGIRVTAYINPYLNTLGDVYSEAESLEFLLKDSSGNPYLQDHGGFTAGTVDLLNPQAKEWYKDLIKVEMMELGLSGWMADFGEYTPIDASTAVAEGRRYHQLFPSLWAEANGEVLLETGTENDILIWMRSGLQAGGAALQPTLWTGDQNVDFTPEDGFPSAITGGNQPTANVQIYDDPELMSEVARLVNVFVLLKGYTRRLINEYLETGFPLLRPLLLEFPEWPTAWDVAHQYMYGESLLVTPITTRGVVSVELSLPPGNWEALWTGERFEGPIDSLVMYAPIGYLPVMILMDTVSPEDYDVFLNIRELYGYVV</sequence>
<name>A0A7R8W1G4_9CRUS</name>
<evidence type="ECO:0000259" key="3">
    <source>
        <dbReference type="Pfam" id="PF01055"/>
    </source>
</evidence>
<dbReference type="InterPro" id="IPR013780">
    <property type="entry name" value="Glyco_hydro_b"/>
</dbReference>
<dbReference type="Gene3D" id="2.60.40.1180">
    <property type="entry name" value="Golgi alpha-mannosidase II"/>
    <property type="match status" value="1"/>
</dbReference>
<comment type="similarity">
    <text evidence="1 2">Belongs to the glycosyl hydrolase 31 family.</text>
</comment>
<dbReference type="AlphaFoldDB" id="A0A7R8W1G4"/>
<dbReference type="InterPro" id="IPR000322">
    <property type="entry name" value="Glyco_hydro_31_TIM"/>
</dbReference>